<reference evidence="1 2" key="1">
    <citation type="submission" date="2020-10" db="EMBL/GenBank/DDBJ databases">
        <title>Connecting structure to function with the recovery of over 1000 high-quality activated sludge metagenome-assembled genomes encoding full-length rRNA genes using long-read sequencing.</title>
        <authorList>
            <person name="Singleton C.M."/>
            <person name="Petriglieri F."/>
            <person name="Kristensen J.M."/>
            <person name="Kirkegaard R.H."/>
            <person name="Michaelsen T.Y."/>
            <person name="Andersen M.H."/>
            <person name="Karst S.M."/>
            <person name="Dueholm M.S."/>
            <person name="Nielsen P.H."/>
            <person name="Albertsen M."/>
        </authorList>
    </citation>
    <scope>NUCLEOTIDE SEQUENCE [LARGE SCALE GENOMIC DNA]</scope>
    <source>
        <strain evidence="1">EsbW_18-Q3-R4-48_BATAC.285</strain>
    </source>
</reference>
<comment type="caution">
    <text evidence="1">The sequence shown here is derived from an EMBL/GenBank/DDBJ whole genome shotgun (WGS) entry which is preliminary data.</text>
</comment>
<dbReference type="Proteomes" id="UP000697998">
    <property type="component" value="Unassembled WGS sequence"/>
</dbReference>
<dbReference type="EMBL" id="JADJMH010000019">
    <property type="protein sequence ID" value="MBK7676400.1"/>
    <property type="molecule type" value="Genomic_DNA"/>
</dbReference>
<dbReference type="AlphaFoldDB" id="A0A935UIB0"/>
<proteinExistence type="predicted"/>
<evidence type="ECO:0000313" key="1">
    <source>
        <dbReference type="EMBL" id="MBK7676400.1"/>
    </source>
</evidence>
<accession>A0A935UIB0</accession>
<sequence>MSDDLFAPLRRGWETLLERLFFPPFPESVDSLALFSLLVAGLLIGEWLRPRRLAGGGHLWAVTAWLDQH</sequence>
<organism evidence="1 2">
    <name type="scientific">Candidatus Accumulibacter proximus</name>
    <dbReference type="NCBI Taxonomy" id="2954385"/>
    <lineage>
        <taxon>Bacteria</taxon>
        <taxon>Pseudomonadati</taxon>
        <taxon>Pseudomonadota</taxon>
        <taxon>Betaproteobacteria</taxon>
        <taxon>Candidatus Accumulibacter</taxon>
    </lineage>
</organism>
<gene>
    <name evidence="1" type="ORF">IPJ27_17500</name>
</gene>
<evidence type="ECO:0000313" key="2">
    <source>
        <dbReference type="Proteomes" id="UP000697998"/>
    </source>
</evidence>
<name>A0A935UIB0_9PROT</name>
<protein>
    <submittedName>
        <fullName evidence="1">Uncharacterized protein</fullName>
    </submittedName>
</protein>